<dbReference type="InterPro" id="IPR014758">
    <property type="entry name" value="Met-tRNA_synth"/>
</dbReference>
<keyword evidence="7 15" id="KW-0436">Ligase</keyword>
<dbReference type="InterPro" id="IPR001412">
    <property type="entry name" value="aa-tRNA-synth_I_CS"/>
</dbReference>
<keyword evidence="10" id="KW-0694">RNA-binding</keyword>
<evidence type="ECO:0000256" key="7">
    <source>
        <dbReference type="ARBA" id="ARBA00022598"/>
    </source>
</evidence>
<accession>A0A3M7PSJ5</accession>
<proteinExistence type="inferred from homology"/>
<dbReference type="InterPro" id="IPR015413">
    <property type="entry name" value="Methionyl/Leucyl_tRNA_Synth"/>
</dbReference>
<dbReference type="InterPro" id="IPR033911">
    <property type="entry name" value="MetRS_core"/>
</dbReference>
<keyword evidence="20" id="KW-1185">Reference proteome</keyword>
<comment type="subcellular location">
    <subcellularLocation>
        <location evidence="1">Cytoplasm</location>
    </subcellularLocation>
</comment>
<evidence type="ECO:0000256" key="1">
    <source>
        <dbReference type="ARBA" id="ARBA00004496"/>
    </source>
</evidence>
<evidence type="ECO:0000256" key="10">
    <source>
        <dbReference type="ARBA" id="ARBA00022884"/>
    </source>
</evidence>
<evidence type="ECO:0000313" key="19">
    <source>
        <dbReference type="EMBL" id="RNA01618.1"/>
    </source>
</evidence>
<dbReference type="SUPFAM" id="SSF52374">
    <property type="entry name" value="Nucleotidylyl transferase"/>
    <property type="match status" value="1"/>
</dbReference>
<feature type="compositionally biased region" description="Polar residues" evidence="16">
    <location>
        <begin position="672"/>
        <end position="683"/>
    </location>
</feature>
<dbReference type="PANTHER" id="PTHR45765:SF1">
    <property type="entry name" value="METHIONINE--TRNA LIGASE, CYTOPLASMIC"/>
    <property type="match status" value="1"/>
</dbReference>
<protein>
    <recommendedName>
        <fullName evidence="4">Methionine--tRNA ligase, cytoplasmic</fullName>
        <ecNumber evidence="3">6.1.1.10</ecNumber>
    </recommendedName>
    <alternativeName>
        <fullName evidence="13">Methionyl-tRNA synthetase</fullName>
    </alternativeName>
</protein>
<keyword evidence="6" id="KW-0820">tRNA-binding</keyword>
<evidence type="ECO:0000256" key="9">
    <source>
        <dbReference type="ARBA" id="ARBA00022840"/>
    </source>
</evidence>
<keyword evidence="8 15" id="KW-0547">Nucleotide-binding</keyword>
<dbReference type="GO" id="GO:0005829">
    <property type="term" value="C:cytosol"/>
    <property type="evidence" value="ECO:0007669"/>
    <property type="project" value="TreeGrafter"/>
</dbReference>
<dbReference type="Gene3D" id="1.10.730.10">
    <property type="entry name" value="Isoleucyl-tRNA Synthetase, Domain 1"/>
    <property type="match status" value="1"/>
</dbReference>
<evidence type="ECO:0000256" key="13">
    <source>
        <dbReference type="ARBA" id="ARBA00030904"/>
    </source>
</evidence>
<dbReference type="EMBL" id="REGN01009234">
    <property type="protein sequence ID" value="RNA01618.1"/>
    <property type="molecule type" value="Genomic_DNA"/>
</dbReference>
<dbReference type="AlphaFoldDB" id="A0A3M7PSJ5"/>
<dbReference type="InterPro" id="IPR009080">
    <property type="entry name" value="tRNAsynth_Ia_anticodon-bd"/>
</dbReference>
<dbReference type="InterPro" id="IPR014729">
    <property type="entry name" value="Rossmann-like_a/b/a_fold"/>
</dbReference>
<name>A0A3M7PSJ5_BRAPC</name>
<gene>
    <name evidence="19" type="ORF">BpHYR1_008148</name>
</gene>
<keyword evidence="11 15" id="KW-0648">Protein biosynthesis</keyword>
<dbReference type="Gene3D" id="3.40.50.620">
    <property type="entry name" value="HUPs"/>
    <property type="match status" value="1"/>
</dbReference>
<dbReference type="InterPro" id="IPR041872">
    <property type="entry name" value="Anticodon_Met"/>
</dbReference>
<evidence type="ECO:0000256" key="16">
    <source>
        <dbReference type="SAM" id="MobiDB-lite"/>
    </source>
</evidence>
<dbReference type="GO" id="GO:0000049">
    <property type="term" value="F:tRNA binding"/>
    <property type="evidence" value="ECO:0007669"/>
    <property type="project" value="UniProtKB-KW"/>
</dbReference>
<dbReference type="NCBIfam" id="TIGR00398">
    <property type="entry name" value="metG"/>
    <property type="match status" value="1"/>
</dbReference>
<dbReference type="PROSITE" id="PS00178">
    <property type="entry name" value="AA_TRNA_LIGASE_I"/>
    <property type="match status" value="1"/>
</dbReference>
<feature type="compositionally biased region" description="Basic and acidic residues" evidence="16">
    <location>
        <begin position="631"/>
        <end position="670"/>
    </location>
</feature>
<dbReference type="GO" id="GO:0006431">
    <property type="term" value="P:methionyl-tRNA aminoacylation"/>
    <property type="evidence" value="ECO:0007669"/>
    <property type="project" value="InterPro"/>
</dbReference>
<dbReference type="OrthoDB" id="5844513at2759"/>
<dbReference type="Gene3D" id="2.20.28.20">
    <property type="entry name" value="Methionyl-tRNA synthetase, Zn-domain"/>
    <property type="match status" value="1"/>
</dbReference>
<dbReference type="PANTHER" id="PTHR45765">
    <property type="entry name" value="METHIONINE--TRNA LIGASE"/>
    <property type="match status" value="1"/>
</dbReference>
<evidence type="ECO:0000256" key="14">
    <source>
        <dbReference type="ARBA" id="ARBA00047364"/>
    </source>
</evidence>
<dbReference type="STRING" id="10195.A0A3M7PSJ5"/>
<evidence type="ECO:0000259" key="18">
    <source>
        <dbReference type="Pfam" id="PF19303"/>
    </source>
</evidence>
<dbReference type="NCBIfam" id="NF001100">
    <property type="entry name" value="PRK00133.1"/>
    <property type="match status" value="1"/>
</dbReference>
<dbReference type="HAMAP" id="MF_00098">
    <property type="entry name" value="Met_tRNA_synth_type1"/>
    <property type="match status" value="1"/>
</dbReference>
<organism evidence="19 20">
    <name type="scientific">Brachionus plicatilis</name>
    <name type="common">Marine rotifer</name>
    <name type="synonym">Brachionus muelleri</name>
    <dbReference type="NCBI Taxonomy" id="10195"/>
    <lineage>
        <taxon>Eukaryota</taxon>
        <taxon>Metazoa</taxon>
        <taxon>Spiralia</taxon>
        <taxon>Gnathifera</taxon>
        <taxon>Rotifera</taxon>
        <taxon>Eurotatoria</taxon>
        <taxon>Monogononta</taxon>
        <taxon>Pseudotrocha</taxon>
        <taxon>Ploima</taxon>
        <taxon>Brachionidae</taxon>
        <taxon>Brachionus</taxon>
    </lineage>
</organism>
<dbReference type="CDD" id="cd07957">
    <property type="entry name" value="Anticodon_Ia_Met"/>
    <property type="match status" value="1"/>
</dbReference>
<dbReference type="SUPFAM" id="SSF57770">
    <property type="entry name" value="Methionyl-tRNA synthetase (MetRS), Zn-domain"/>
    <property type="match status" value="1"/>
</dbReference>
<evidence type="ECO:0000256" key="3">
    <source>
        <dbReference type="ARBA" id="ARBA00012838"/>
    </source>
</evidence>
<dbReference type="Proteomes" id="UP000276133">
    <property type="component" value="Unassembled WGS sequence"/>
</dbReference>
<reference evidence="19 20" key="1">
    <citation type="journal article" date="2018" name="Sci. Rep.">
        <title>Genomic signatures of local adaptation to the degree of environmental predictability in rotifers.</title>
        <authorList>
            <person name="Franch-Gras L."/>
            <person name="Hahn C."/>
            <person name="Garcia-Roger E.M."/>
            <person name="Carmona M.J."/>
            <person name="Serra M."/>
            <person name="Gomez A."/>
        </authorList>
    </citation>
    <scope>NUCLEOTIDE SEQUENCE [LARGE SCALE GENOMIC DNA]</scope>
    <source>
        <strain evidence="19">HYR1</strain>
    </source>
</reference>
<evidence type="ECO:0000313" key="20">
    <source>
        <dbReference type="Proteomes" id="UP000276133"/>
    </source>
</evidence>
<dbReference type="GO" id="GO:0017101">
    <property type="term" value="C:aminoacyl-tRNA synthetase multienzyme complex"/>
    <property type="evidence" value="ECO:0007669"/>
    <property type="project" value="TreeGrafter"/>
</dbReference>
<comment type="catalytic activity">
    <reaction evidence="14">
        <text>tRNA(Met) + L-methionine + ATP = L-methionyl-tRNA(Met) + AMP + diphosphate</text>
        <dbReference type="Rhea" id="RHEA:13481"/>
        <dbReference type="Rhea" id="RHEA-COMP:9667"/>
        <dbReference type="Rhea" id="RHEA-COMP:9698"/>
        <dbReference type="ChEBI" id="CHEBI:30616"/>
        <dbReference type="ChEBI" id="CHEBI:33019"/>
        <dbReference type="ChEBI" id="CHEBI:57844"/>
        <dbReference type="ChEBI" id="CHEBI:78442"/>
        <dbReference type="ChEBI" id="CHEBI:78530"/>
        <dbReference type="ChEBI" id="CHEBI:456215"/>
        <dbReference type="EC" id="6.1.1.10"/>
    </reaction>
</comment>
<dbReference type="SUPFAM" id="SSF47323">
    <property type="entry name" value="Anticodon-binding domain of a subclass of class I aminoacyl-tRNA synthetases"/>
    <property type="match status" value="1"/>
</dbReference>
<feature type="region of interest" description="Disordered" evidence="16">
    <location>
        <begin position="631"/>
        <end position="692"/>
    </location>
</feature>
<dbReference type="FunFam" id="2.20.28.20:FF:000001">
    <property type="entry name" value="Methionine--tRNA ligase"/>
    <property type="match status" value="1"/>
</dbReference>
<evidence type="ECO:0000259" key="17">
    <source>
        <dbReference type="Pfam" id="PF09334"/>
    </source>
</evidence>
<dbReference type="GO" id="GO:0004825">
    <property type="term" value="F:methionine-tRNA ligase activity"/>
    <property type="evidence" value="ECO:0007669"/>
    <property type="project" value="UniProtKB-EC"/>
</dbReference>
<keyword evidence="12 15" id="KW-0030">Aminoacyl-tRNA synthetase</keyword>
<feature type="domain" description="Methionyl/Leucyl tRNA synthetase" evidence="17">
    <location>
        <begin position="59"/>
        <end position="450"/>
    </location>
</feature>
<evidence type="ECO:0000256" key="6">
    <source>
        <dbReference type="ARBA" id="ARBA00022555"/>
    </source>
</evidence>
<evidence type="ECO:0000256" key="5">
    <source>
        <dbReference type="ARBA" id="ARBA00022490"/>
    </source>
</evidence>
<evidence type="ECO:0000256" key="2">
    <source>
        <dbReference type="ARBA" id="ARBA00005594"/>
    </source>
</evidence>
<evidence type="ECO:0000256" key="15">
    <source>
        <dbReference type="RuleBase" id="RU363039"/>
    </source>
</evidence>
<dbReference type="InterPro" id="IPR029038">
    <property type="entry name" value="MetRS_Zn"/>
</dbReference>
<evidence type="ECO:0000256" key="8">
    <source>
        <dbReference type="ARBA" id="ARBA00022741"/>
    </source>
</evidence>
<evidence type="ECO:0000256" key="11">
    <source>
        <dbReference type="ARBA" id="ARBA00022917"/>
    </source>
</evidence>
<dbReference type="Pfam" id="PF09334">
    <property type="entry name" value="tRNA-synt_1g"/>
    <property type="match status" value="1"/>
</dbReference>
<dbReference type="PRINTS" id="PR01041">
    <property type="entry name" value="TRNASYNTHMET"/>
</dbReference>
<keyword evidence="9 15" id="KW-0067">ATP-binding</keyword>
<dbReference type="CDD" id="cd00814">
    <property type="entry name" value="MetRS_core"/>
    <property type="match status" value="1"/>
</dbReference>
<dbReference type="Pfam" id="PF19303">
    <property type="entry name" value="Anticodon_3"/>
    <property type="match status" value="1"/>
</dbReference>
<comment type="similarity">
    <text evidence="2 15">Belongs to the class-I aminoacyl-tRNA synthetase family.</text>
</comment>
<dbReference type="EC" id="6.1.1.10" evidence="3"/>
<keyword evidence="5" id="KW-0963">Cytoplasm</keyword>
<evidence type="ECO:0000256" key="12">
    <source>
        <dbReference type="ARBA" id="ARBA00023146"/>
    </source>
</evidence>
<sequence length="692" mass="78983">MAKQPTPAELAQAVSELDFNVSEEEVTEAQNLWNQTGQDFTKVKSACHPILPKDNSKNILITSALPYVNNVPHLGNIIGCTLSADIFAKFCRMKEINTLFICGTDEYGTTTETKALEEGLTCQQICAKYYKEHKKVYDWFNIEFDYFGRTSTAWQTKISQDIFNKLNQNGFIYEDKVDQLYCEKCLKFLADRFVEGICPFCSYIDARGDQCDKCGKLINAIELKEPKCKTCSCSPIVKTSRHLFLDLPKLTPKLEEWAEKTIDQGHWTNTAAVITKAWLKEGLKGRCITRDLKWGTPVPLEGFQDKVFYVWFDAPIGYLSITANYSEEWEKWFKSPDTVNYYQFMAKDNVPFHSVIFPSCLLGTGDNYTLVEHLSGIDYLNYEEGKFSKSRGTGVFGDQAKSTNIESDIFRFYLAYIRPESQDSTFSWEDLQSKNNSELLNNLGNFINRALSFCEKSLGGVIPKMVLTQEDFKILAKINNELKEYEENLEKLKLRDGIKNILTISRIGNQYMQAKKPWTLVKGTDEEKIQGATVIGVSANIAFVLSNVLYPFMPNVATKIRKQLNLATFDVISEKEVYDSENLKPDEYSHPIFFNKFYNFLPEGHQIGKPEPLFKRIMEADVKMWKEEFGGVPEKKPEDGKKDKKGAKKGEKKEKASKEKKTDGKKEACNDAKSNQTENQISNAEDKPTESK</sequence>
<feature type="domain" description="Methionyl-tRNA synthetase anticodon-binding" evidence="18">
    <location>
        <begin position="468"/>
        <end position="632"/>
    </location>
</feature>
<dbReference type="InterPro" id="IPR023458">
    <property type="entry name" value="Met-tRNA_ligase_1"/>
</dbReference>
<dbReference type="GO" id="GO:0005524">
    <property type="term" value="F:ATP binding"/>
    <property type="evidence" value="ECO:0007669"/>
    <property type="project" value="UniProtKB-KW"/>
</dbReference>
<comment type="caution">
    <text evidence="19">The sequence shown here is derived from an EMBL/GenBank/DDBJ whole genome shotgun (WGS) entry which is preliminary data.</text>
</comment>
<evidence type="ECO:0000256" key="4">
    <source>
        <dbReference type="ARBA" id="ARBA00018335"/>
    </source>
</evidence>
<dbReference type="FunFam" id="1.10.730.10:FF:000031">
    <property type="entry name" value="Putative Methionyl-tRNA synthetase"/>
    <property type="match status" value="1"/>
</dbReference>